<evidence type="ECO:0000259" key="1">
    <source>
        <dbReference type="PROSITE" id="PS51729"/>
    </source>
</evidence>
<dbReference type="GO" id="GO:0016746">
    <property type="term" value="F:acyltransferase activity"/>
    <property type="evidence" value="ECO:0007669"/>
    <property type="project" value="UniProtKB-KW"/>
</dbReference>
<protein>
    <submittedName>
        <fullName evidence="2">GNAT family N-acetyltransferase</fullName>
        <ecNumber evidence="2">2.3.1.-</ecNumber>
    </submittedName>
</protein>
<keyword evidence="2" id="KW-0012">Acyltransferase</keyword>
<evidence type="ECO:0000313" key="2">
    <source>
        <dbReference type="EMBL" id="MFC3265992.1"/>
    </source>
</evidence>
<dbReference type="PANTHER" id="PTHR31435">
    <property type="entry name" value="PROTEIN NATD1"/>
    <property type="match status" value="1"/>
</dbReference>
<dbReference type="SUPFAM" id="SSF55729">
    <property type="entry name" value="Acyl-CoA N-acyltransferases (Nat)"/>
    <property type="match status" value="1"/>
</dbReference>
<dbReference type="Pfam" id="PF14542">
    <property type="entry name" value="Acetyltransf_CG"/>
    <property type="match status" value="1"/>
</dbReference>
<proteinExistence type="predicted"/>
<organism evidence="2 3">
    <name type="scientific">Camelimonas abortus</name>
    <dbReference type="NCBI Taxonomy" id="1017184"/>
    <lineage>
        <taxon>Bacteria</taxon>
        <taxon>Pseudomonadati</taxon>
        <taxon>Pseudomonadota</taxon>
        <taxon>Alphaproteobacteria</taxon>
        <taxon>Hyphomicrobiales</taxon>
        <taxon>Chelatococcaceae</taxon>
        <taxon>Camelimonas</taxon>
    </lineage>
</organism>
<dbReference type="EMBL" id="JBHRUV010000029">
    <property type="protein sequence ID" value="MFC3265992.1"/>
    <property type="molecule type" value="Genomic_DNA"/>
</dbReference>
<dbReference type="InterPro" id="IPR016181">
    <property type="entry name" value="Acyl_CoA_acyltransferase"/>
</dbReference>
<evidence type="ECO:0000313" key="3">
    <source>
        <dbReference type="Proteomes" id="UP001595536"/>
    </source>
</evidence>
<dbReference type="EC" id="2.3.1.-" evidence="2"/>
<gene>
    <name evidence="2" type="ORF">ACFOEX_06470</name>
</gene>
<dbReference type="InterPro" id="IPR045057">
    <property type="entry name" value="Gcn5-rel_NAT"/>
</dbReference>
<keyword evidence="3" id="KW-1185">Reference proteome</keyword>
<feature type="domain" description="N-acetyltransferase" evidence="1">
    <location>
        <begin position="5"/>
        <end position="90"/>
    </location>
</feature>
<dbReference type="PANTHER" id="PTHR31435:SF10">
    <property type="entry name" value="BSR4717 PROTEIN"/>
    <property type="match status" value="1"/>
</dbReference>
<name>A0ABV7LEL1_9HYPH</name>
<dbReference type="Gene3D" id="3.40.630.30">
    <property type="match status" value="1"/>
</dbReference>
<accession>A0ABV7LEL1</accession>
<dbReference type="InterPro" id="IPR031165">
    <property type="entry name" value="GNAT_YJDJ"/>
</dbReference>
<comment type="caution">
    <text evidence="2">The sequence shown here is derived from an EMBL/GenBank/DDBJ whole genome shotgun (WGS) entry which is preliminary data.</text>
</comment>
<dbReference type="Proteomes" id="UP001595536">
    <property type="component" value="Unassembled WGS sequence"/>
</dbReference>
<dbReference type="PROSITE" id="PS51729">
    <property type="entry name" value="GNAT_YJDJ"/>
    <property type="match status" value="1"/>
</dbReference>
<dbReference type="RefSeq" id="WP_376831449.1">
    <property type="nucleotide sequence ID" value="NZ_JBHLWR010000006.1"/>
</dbReference>
<keyword evidence="2" id="KW-0808">Transferase</keyword>
<sequence length="91" mass="10182">MAGIRDNQDAARFEMDTDWGLATLAYHHTPEAISLDHAEVPPDARGRGVASAFVRGVLDMLRAENRRVIPRCGYVRHIIRSHPGYAQLTRS</sequence>
<reference evidence="3" key="1">
    <citation type="journal article" date="2019" name="Int. J. Syst. Evol. Microbiol.">
        <title>The Global Catalogue of Microorganisms (GCM) 10K type strain sequencing project: providing services to taxonomists for standard genome sequencing and annotation.</title>
        <authorList>
            <consortium name="The Broad Institute Genomics Platform"/>
            <consortium name="The Broad Institute Genome Sequencing Center for Infectious Disease"/>
            <person name="Wu L."/>
            <person name="Ma J."/>
        </authorList>
    </citation>
    <scope>NUCLEOTIDE SEQUENCE [LARGE SCALE GENOMIC DNA]</scope>
    <source>
        <strain evidence="3">CCM 7941</strain>
    </source>
</reference>